<evidence type="ECO:0000313" key="3">
    <source>
        <dbReference type="Proteomes" id="UP000191933"/>
    </source>
</evidence>
<dbReference type="EMBL" id="FBVY01000037">
    <property type="protein sequence ID" value="CUX00105.1"/>
    <property type="molecule type" value="Genomic_DNA"/>
</dbReference>
<dbReference type="Proteomes" id="UP000191933">
    <property type="component" value="Unassembled WGS sequence"/>
</dbReference>
<sequence>MTVTFRSKHAIGKVAEIWRFPVSSLGGERCKCAEIEPGGIVGDRRFALFDSVSGLAAAPEKDVRWRPALFLRSAIDDGGVRITFPTGCNFYIEDPQLGLELSKYFGFDVGIGSYIDADPLAPSLPTVENRYSRSALHLVTTSSLAELQQMLSDSTVDRLRFRPNILLETSNVTGFAEFQWIGKVIRFGLAEVEVTDLTKRCGMILAAQPDLPEQPEILRTVLRKAGRAFGVYCEPVKIGNIESGQRAELISG</sequence>
<gene>
    <name evidence="2" type="ORF">AGR2A_Lc80121</name>
</gene>
<accession>A0A9W5F2V0</accession>
<dbReference type="InterPro" id="IPR005302">
    <property type="entry name" value="MoCF_Sase_C"/>
</dbReference>
<dbReference type="GO" id="GO:0030151">
    <property type="term" value="F:molybdenum ion binding"/>
    <property type="evidence" value="ECO:0007669"/>
    <property type="project" value="InterPro"/>
</dbReference>
<reference evidence="2 3" key="1">
    <citation type="submission" date="2016-01" db="EMBL/GenBank/DDBJ databases">
        <authorList>
            <person name="Regsiter A."/>
            <person name="william w."/>
        </authorList>
    </citation>
    <scope>NUCLEOTIDE SEQUENCE [LARGE SCALE GENOMIC DNA]</scope>
    <source>
        <strain evidence="2 3">CFBP 5494</strain>
    </source>
</reference>
<protein>
    <submittedName>
        <fullName evidence="2">Fe-S protein</fullName>
    </submittedName>
</protein>
<evidence type="ECO:0000313" key="2">
    <source>
        <dbReference type="EMBL" id="CUX00105.1"/>
    </source>
</evidence>
<dbReference type="SUPFAM" id="SSF50800">
    <property type="entry name" value="PK beta-barrel domain-like"/>
    <property type="match status" value="1"/>
</dbReference>
<proteinExistence type="predicted"/>
<dbReference type="RefSeq" id="WP_037090485.1">
    <property type="nucleotide sequence ID" value="NZ_LT009719.1"/>
</dbReference>
<dbReference type="InterPro" id="IPR005303">
    <property type="entry name" value="MOCOS_middle"/>
</dbReference>
<organism evidence="2 3">
    <name type="scientific">Agrobacterium genomosp. 2 str. CFBP 5494</name>
    <dbReference type="NCBI Taxonomy" id="1183436"/>
    <lineage>
        <taxon>Bacteria</taxon>
        <taxon>Pseudomonadati</taxon>
        <taxon>Pseudomonadota</taxon>
        <taxon>Alphaproteobacteria</taxon>
        <taxon>Hyphomicrobiales</taxon>
        <taxon>Rhizobiaceae</taxon>
        <taxon>Rhizobium/Agrobacterium group</taxon>
        <taxon>Agrobacterium</taxon>
        <taxon>Agrobacterium tumefaciens complex</taxon>
    </lineage>
</organism>
<evidence type="ECO:0000259" key="1">
    <source>
        <dbReference type="PROSITE" id="PS51340"/>
    </source>
</evidence>
<dbReference type="Pfam" id="PF03473">
    <property type="entry name" value="MOSC"/>
    <property type="match status" value="1"/>
</dbReference>
<keyword evidence="3" id="KW-1185">Reference proteome</keyword>
<dbReference type="PROSITE" id="PS51340">
    <property type="entry name" value="MOSC"/>
    <property type="match status" value="1"/>
</dbReference>
<name>A0A9W5F2V0_9HYPH</name>
<comment type="caution">
    <text evidence="2">The sequence shown here is derived from an EMBL/GenBank/DDBJ whole genome shotgun (WGS) entry which is preliminary data.</text>
</comment>
<dbReference type="GO" id="GO:0003824">
    <property type="term" value="F:catalytic activity"/>
    <property type="evidence" value="ECO:0007669"/>
    <property type="project" value="InterPro"/>
</dbReference>
<dbReference type="Pfam" id="PF03476">
    <property type="entry name" value="MOSC_N"/>
    <property type="match status" value="1"/>
</dbReference>
<dbReference type="AlphaFoldDB" id="A0A9W5F2V0"/>
<feature type="domain" description="MOSC" evidence="1">
    <location>
        <begin position="94"/>
        <end position="250"/>
    </location>
</feature>
<dbReference type="GO" id="GO:0030170">
    <property type="term" value="F:pyridoxal phosphate binding"/>
    <property type="evidence" value="ECO:0007669"/>
    <property type="project" value="InterPro"/>
</dbReference>
<dbReference type="Gene3D" id="2.40.33.20">
    <property type="entry name" value="PK beta-barrel domain-like"/>
    <property type="match status" value="1"/>
</dbReference>
<dbReference type="InterPro" id="IPR011037">
    <property type="entry name" value="Pyrv_Knase-like_insert_dom_sf"/>
</dbReference>